<proteinExistence type="predicted"/>
<sequence length="443" mass="47744">MSALRDPVRLIPFLFAGFIIVGTILLAMPFSSASGEWTSLVTAFFTSTSAVAVTGLIIEDTPVYWSMFGQITIMVLFQIGGFGIMTAATLLGLVAGRQFGLRDKMATQVERSRLDIGDAGSVLKLVLKITVVVESVLATILAIRFATVHDYAWEAAIWHGIFHAISAFNNAGFSTFSDSLMGFQTDPVIQVPVMLTIILTALGYPVMQELRARPLQFAKWTLHTKITVSATIVLLLVGFFATLGMEWDNPDTLGPMSTGAKVLNSWFHSITPRTTGFNTLDMGAMRDQTIVLNYILMFIGGGSAGTAGGIKITTFVVLLIIVWSEIRRQRDAVVFGRRIERGVERQALSIATLGATLIMLATMYLLSITGLPLRDVLFEAISAFSTVGLSTGITADLPPSGHIALCVLMFVGRVGTITVATALALGAAQHKPYRYPEEAPIVG</sequence>
<dbReference type="PANTHER" id="PTHR32024">
    <property type="entry name" value="TRK SYSTEM POTASSIUM UPTAKE PROTEIN TRKG-RELATED"/>
    <property type="match status" value="1"/>
</dbReference>
<evidence type="ECO:0000313" key="8">
    <source>
        <dbReference type="EMBL" id="KLE31970.1"/>
    </source>
</evidence>
<dbReference type="AlphaFoldDB" id="A0A0G9MMQ1"/>
<evidence type="ECO:0000313" key="9">
    <source>
        <dbReference type="Proteomes" id="UP000053070"/>
    </source>
</evidence>
<keyword evidence="3" id="KW-1003">Cell membrane</keyword>
<dbReference type="PATRIC" id="fig|502682.8.peg.2253"/>
<evidence type="ECO:0000256" key="7">
    <source>
        <dbReference type="ARBA" id="ARBA00023136"/>
    </source>
</evidence>
<dbReference type="Pfam" id="PF02386">
    <property type="entry name" value="TrkH"/>
    <property type="match status" value="1"/>
</dbReference>
<keyword evidence="2" id="KW-0813">Transport</keyword>
<evidence type="ECO:0000256" key="5">
    <source>
        <dbReference type="ARBA" id="ARBA00022989"/>
    </source>
</evidence>
<keyword evidence="5" id="KW-1133">Transmembrane helix</keyword>
<dbReference type="Proteomes" id="UP000053070">
    <property type="component" value="Unassembled WGS sequence"/>
</dbReference>
<dbReference type="OrthoDB" id="9810952at2"/>
<keyword evidence="6" id="KW-0406">Ion transport</keyword>
<accession>A0A0G9MMQ1</accession>
<dbReference type="GO" id="GO:0005886">
    <property type="term" value="C:plasma membrane"/>
    <property type="evidence" value="ECO:0007669"/>
    <property type="project" value="UniProtKB-SubCell"/>
</dbReference>
<dbReference type="EMBL" id="LBHC01000002">
    <property type="protein sequence ID" value="KLE31970.1"/>
    <property type="molecule type" value="Genomic_DNA"/>
</dbReference>
<keyword evidence="7" id="KW-0472">Membrane</keyword>
<organism evidence="8 9">
    <name type="scientific">Aurantiacibacter gangjinensis</name>
    <dbReference type="NCBI Taxonomy" id="502682"/>
    <lineage>
        <taxon>Bacteria</taxon>
        <taxon>Pseudomonadati</taxon>
        <taxon>Pseudomonadota</taxon>
        <taxon>Alphaproteobacteria</taxon>
        <taxon>Sphingomonadales</taxon>
        <taxon>Erythrobacteraceae</taxon>
        <taxon>Aurantiacibacter</taxon>
    </lineage>
</organism>
<keyword evidence="9" id="KW-1185">Reference proteome</keyword>
<gene>
    <name evidence="8" type="ORF">AAW01_11070</name>
</gene>
<evidence type="ECO:0000256" key="4">
    <source>
        <dbReference type="ARBA" id="ARBA00022692"/>
    </source>
</evidence>
<dbReference type="KEGG" id="egn:BMF35_a1214"/>
<evidence type="ECO:0000256" key="3">
    <source>
        <dbReference type="ARBA" id="ARBA00022475"/>
    </source>
</evidence>
<evidence type="ECO:0000256" key="1">
    <source>
        <dbReference type="ARBA" id="ARBA00004651"/>
    </source>
</evidence>
<reference evidence="8 9" key="1">
    <citation type="submission" date="2015-04" db="EMBL/GenBank/DDBJ databases">
        <title>The draft genome sequence of Erythrobacr gangjinensis K7-2.</title>
        <authorList>
            <person name="Zhuang L."/>
            <person name="Liu Y."/>
            <person name="Shao Z."/>
        </authorList>
    </citation>
    <scope>NUCLEOTIDE SEQUENCE [LARGE SCALE GENOMIC DNA]</scope>
    <source>
        <strain evidence="8 9">K7-2</strain>
    </source>
</reference>
<dbReference type="InterPro" id="IPR003445">
    <property type="entry name" value="Cat_transpt"/>
</dbReference>
<evidence type="ECO:0000256" key="6">
    <source>
        <dbReference type="ARBA" id="ARBA00023065"/>
    </source>
</evidence>
<dbReference type="GO" id="GO:0008324">
    <property type="term" value="F:monoatomic cation transmembrane transporter activity"/>
    <property type="evidence" value="ECO:0007669"/>
    <property type="project" value="InterPro"/>
</dbReference>
<dbReference type="RefSeq" id="WP_047007320.1">
    <property type="nucleotide sequence ID" value="NZ_CP018097.1"/>
</dbReference>
<comment type="subcellular location">
    <subcellularLocation>
        <location evidence="1">Cell membrane</location>
        <topology evidence="1">Multi-pass membrane protein</topology>
    </subcellularLocation>
</comment>
<comment type="caution">
    <text evidence="8">The sequence shown here is derived from an EMBL/GenBank/DDBJ whole genome shotgun (WGS) entry which is preliminary data.</text>
</comment>
<evidence type="ECO:0000256" key="2">
    <source>
        <dbReference type="ARBA" id="ARBA00022448"/>
    </source>
</evidence>
<protein>
    <submittedName>
        <fullName evidence="8">ATPase</fullName>
    </submittedName>
</protein>
<dbReference type="GO" id="GO:0030001">
    <property type="term" value="P:metal ion transport"/>
    <property type="evidence" value="ECO:0007669"/>
    <property type="project" value="UniProtKB-ARBA"/>
</dbReference>
<keyword evidence="4" id="KW-0812">Transmembrane</keyword>
<dbReference type="PANTHER" id="PTHR32024:SF1">
    <property type="entry name" value="KTR SYSTEM POTASSIUM UPTAKE PROTEIN B"/>
    <property type="match status" value="1"/>
</dbReference>
<name>A0A0G9MMQ1_9SPHN</name>
<dbReference type="STRING" id="502682.BMF35_a1214"/>